<dbReference type="InterPro" id="IPR010752">
    <property type="entry name" value="DUF1329"/>
</dbReference>
<evidence type="ECO:0000313" key="4">
    <source>
        <dbReference type="Proteomes" id="UP000282106"/>
    </source>
</evidence>
<dbReference type="CDD" id="cd16329">
    <property type="entry name" value="LolA_like"/>
    <property type="match status" value="1"/>
</dbReference>
<evidence type="ECO:0000313" key="3">
    <source>
        <dbReference type="EMBL" id="ROH91022.1"/>
    </source>
</evidence>
<gene>
    <name evidence="3" type="ORF">ED208_08610</name>
</gene>
<dbReference type="RefSeq" id="WP_123211477.1">
    <property type="nucleotide sequence ID" value="NZ_RJVO01000003.1"/>
</dbReference>
<sequence>MRSQLSRVHALAGALLFALATGSAQAAVSAEEAAKLGKELTPVGATRAGNKDGSIPEFTGEKNFPEETKKYTRARLEELRKKDPDKLENDFKKNVDPAAVNPLFEISKANMAQYADKLTEGQKAMLSKYPTYKLRVYKPVRTAYYPKEIEAATIANATTAVLTGTDDLKGAKLGFPFPIPKNGAEVIWNHKLKFRGSAAKRYNNQAIVKPDGSFVLTKLVEDVKFKYANLKDPPAADNKLFAFYLSEVVSPPRVAGQITLVHEFAGTEGGGRAAWLYSPGLARVTRAPDVGYDNPALGTDNEQYNDQIDVFNGALDRYNWKLVGKKEVYIPYNSYQINSPKLKYKDILRPFHINPEYPRYELHRVWVVEATLKPGTRHNFAKRTFYVDEDSWAISSIDNYDARGALWKVQEAHLLTAPFIPTTTGIPELIYDLQSNRYFATTMVNEDAVTDFEVTYSDSYFDPSNLKRRARGK</sequence>
<dbReference type="Gene3D" id="2.50.20.10">
    <property type="entry name" value="Lipoprotein localisation LolA/LolB/LppX"/>
    <property type="match status" value="1"/>
</dbReference>
<feature type="signal peptide" evidence="2">
    <location>
        <begin position="1"/>
        <end position="26"/>
    </location>
</feature>
<evidence type="ECO:0000256" key="1">
    <source>
        <dbReference type="SAM" id="MobiDB-lite"/>
    </source>
</evidence>
<dbReference type="AlphaFoldDB" id="A0A3N0VEB3"/>
<proteinExistence type="predicted"/>
<protein>
    <submittedName>
        <fullName evidence="3">DUF1329 domain-containing protein</fullName>
    </submittedName>
</protein>
<evidence type="ECO:0000256" key="2">
    <source>
        <dbReference type="SAM" id="SignalP"/>
    </source>
</evidence>
<dbReference type="EMBL" id="RJVO01000003">
    <property type="protein sequence ID" value="ROH91022.1"/>
    <property type="molecule type" value="Genomic_DNA"/>
</dbReference>
<feature type="compositionally biased region" description="Basic and acidic residues" evidence="1">
    <location>
        <begin position="59"/>
        <end position="69"/>
    </location>
</feature>
<reference evidence="3 4" key="1">
    <citation type="submission" date="2018-10" db="EMBL/GenBank/DDBJ databases">
        <authorList>
            <person name="Chen W.-M."/>
        </authorList>
    </citation>
    <scope>NUCLEOTIDE SEQUENCE [LARGE SCALE GENOMIC DNA]</scope>
    <source>
        <strain evidence="3 4">THS-13</strain>
    </source>
</reference>
<feature type="region of interest" description="Disordered" evidence="1">
    <location>
        <begin position="43"/>
        <end position="69"/>
    </location>
</feature>
<organism evidence="3 4">
    <name type="scientific">Stagnimonas aquatica</name>
    <dbReference type="NCBI Taxonomy" id="2689987"/>
    <lineage>
        <taxon>Bacteria</taxon>
        <taxon>Pseudomonadati</taxon>
        <taxon>Pseudomonadota</taxon>
        <taxon>Gammaproteobacteria</taxon>
        <taxon>Nevskiales</taxon>
        <taxon>Nevskiaceae</taxon>
        <taxon>Stagnimonas</taxon>
    </lineage>
</organism>
<name>A0A3N0VEB3_9GAMM</name>
<feature type="chain" id="PRO_5018218650" evidence="2">
    <location>
        <begin position="27"/>
        <end position="473"/>
    </location>
</feature>
<dbReference type="InParanoid" id="A0A3N0VEB3"/>
<keyword evidence="2" id="KW-0732">Signal</keyword>
<dbReference type="Proteomes" id="UP000282106">
    <property type="component" value="Unassembled WGS sequence"/>
</dbReference>
<dbReference type="Pfam" id="PF07044">
    <property type="entry name" value="DUF1329"/>
    <property type="match status" value="1"/>
</dbReference>
<accession>A0A3N0VEB3</accession>
<comment type="caution">
    <text evidence="3">The sequence shown here is derived from an EMBL/GenBank/DDBJ whole genome shotgun (WGS) entry which is preliminary data.</text>
</comment>
<keyword evidence="4" id="KW-1185">Reference proteome</keyword>